<name>A0ABT3X5U9_9BACL</name>
<organism evidence="2 3">
    <name type="scientific">Tumebacillus lacus</name>
    <dbReference type="NCBI Taxonomy" id="2995335"/>
    <lineage>
        <taxon>Bacteria</taxon>
        <taxon>Bacillati</taxon>
        <taxon>Bacillota</taxon>
        <taxon>Bacilli</taxon>
        <taxon>Bacillales</taxon>
        <taxon>Alicyclobacillaceae</taxon>
        <taxon>Tumebacillus</taxon>
    </lineage>
</organism>
<feature type="domain" description="Methyltransferase type 11" evidence="1">
    <location>
        <begin position="54"/>
        <end position="150"/>
    </location>
</feature>
<sequence>MNDQNQNERQLKAKVQDVFGANAEKYVASEIHSKQSDLDQIVEWLQPQKDWRVLDIATGGGHVAKALAGNVGTVYAADLTRKMLEAAKKHLDESGCENVMYVVADAERLPFLDGVFDAVTCRIAPHHFPHPERFVAEAARVLKPGGRMILIDNVAPEDDDLAAYMNKVEQLRDRSHVRCAKVSEWSAWLTQAGMIEERSLQRRKEFKFPTWVLRTAEDADQPAEVEAFVLSGGAKEHAYFDVKTEAGRVQSFEIDEWMGMFRKACV</sequence>
<evidence type="ECO:0000313" key="2">
    <source>
        <dbReference type="EMBL" id="MCX7570955.1"/>
    </source>
</evidence>
<comment type="caution">
    <text evidence="2">The sequence shown here is derived from an EMBL/GenBank/DDBJ whole genome shotgun (WGS) entry which is preliminary data.</text>
</comment>
<dbReference type="RefSeq" id="WP_267152199.1">
    <property type="nucleotide sequence ID" value="NZ_JAPMLT010000007.1"/>
</dbReference>
<reference evidence="2 3" key="1">
    <citation type="submission" date="2022-11" db="EMBL/GenBank/DDBJ databases">
        <title>Study of microbial diversity in lake waters.</title>
        <authorList>
            <person name="Zhang J."/>
        </authorList>
    </citation>
    <scope>NUCLEOTIDE SEQUENCE [LARGE SCALE GENOMIC DNA]</scope>
    <source>
        <strain evidence="2 3">DT12</strain>
    </source>
</reference>
<evidence type="ECO:0000313" key="3">
    <source>
        <dbReference type="Proteomes" id="UP001208017"/>
    </source>
</evidence>
<accession>A0ABT3X5U9</accession>
<dbReference type="InterPro" id="IPR013216">
    <property type="entry name" value="Methyltransf_11"/>
</dbReference>
<keyword evidence="2" id="KW-0808">Transferase</keyword>
<dbReference type="PANTHER" id="PTHR43591">
    <property type="entry name" value="METHYLTRANSFERASE"/>
    <property type="match status" value="1"/>
</dbReference>
<dbReference type="PANTHER" id="PTHR43591:SF24">
    <property type="entry name" value="2-METHOXY-6-POLYPRENYL-1,4-BENZOQUINOL METHYLASE, MITOCHONDRIAL"/>
    <property type="match status" value="1"/>
</dbReference>
<keyword evidence="3" id="KW-1185">Reference proteome</keyword>
<keyword evidence="2" id="KW-0489">Methyltransferase</keyword>
<gene>
    <name evidence="2" type="ORF">OS242_13480</name>
</gene>
<proteinExistence type="predicted"/>
<protein>
    <submittedName>
        <fullName evidence="2">Methyltransferase domain-containing protein</fullName>
    </submittedName>
</protein>
<dbReference type="Gene3D" id="3.40.50.150">
    <property type="entry name" value="Vaccinia Virus protein VP39"/>
    <property type="match status" value="1"/>
</dbReference>
<dbReference type="SUPFAM" id="SSF53335">
    <property type="entry name" value="S-adenosyl-L-methionine-dependent methyltransferases"/>
    <property type="match status" value="1"/>
</dbReference>
<dbReference type="CDD" id="cd02440">
    <property type="entry name" value="AdoMet_MTases"/>
    <property type="match status" value="1"/>
</dbReference>
<dbReference type="Pfam" id="PF08241">
    <property type="entry name" value="Methyltransf_11"/>
    <property type="match status" value="1"/>
</dbReference>
<dbReference type="GO" id="GO:0008168">
    <property type="term" value="F:methyltransferase activity"/>
    <property type="evidence" value="ECO:0007669"/>
    <property type="project" value="UniProtKB-KW"/>
</dbReference>
<dbReference type="EMBL" id="JAPMLT010000007">
    <property type="protein sequence ID" value="MCX7570955.1"/>
    <property type="molecule type" value="Genomic_DNA"/>
</dbReference>
<dbReference type="GO" id="GO:0032259">
    <property type="term" value="P:methylation"/>
    <property type="evidence" value="ECO:0007669"/>
    <property type="project" value="UniProtKB-KW"/>
</dbReference>
<dbReference type="Proteomes" id="UP001208017">
    <property type="component" value="Unassembled WGS sequence"/>
</dbReference>
<dbReference type="InterPro" id="IPR029063">
    <property type="entry name" value="SAM-dependent_MTases_sf"/>
</dbReference>
<evidence type="ECO:0000259" key="1">
    <source>
        <dbReference type="Pfam" id="PF08241"/>
    </source>
</evidence>